<reference evidence="4" key="2">
    <citation type="submission" date="2025-08" db="UniProtKB">
        <authorList>
            <consortium name="RefSeq"/>
        </authorList>
    </citation>
    <scope>IDENTIFICATION</scope>
    <source>
        <tissue evidence="4">Leaves</tissue>
    </source>
</reference>
<dbReference type="SUPFAM" id="SSF52833">
    <property type="entry name" value="Thioredoxin-like"/>
    <property type="match status" value="1"/>
</dbReference>
<dbReference type="CDD" id="cd03031">
    <property type="entry name" value="GRX_GRX_like"/>
    <property type="match status" value="1"/>
</dbReference>
<proteinExistence type="predicted"/>
<keyword evidence="3" id="KW-1185">Reference proteome</keyword>
<feature type="region of interest" description="Disordered" evidence="1">
    <location>
        <begin position="1"/>
        <end position="34"/>
    </location>
</feature>
<dbReference type="PANTHER" id="PTHR45669">
    <property type="entry name" value="GLUTAREDOXIN DOMAIN-CONTAINING CYSTEINE-RICH PROTEIN CG12206-RELATED"/>
    <property type="match status" value="1"/>
</dbReference>
<organism evidence="3 4">
    <name type="scientific">Coffea arabica</name>
    <name type="common">Arabian coffee</name>
    <dbReference type="NCBI Taxonomy" id="13443"/>
    <lineage>
        <taxon>Eukaryota</taxon>
        <taxon>Viridiplantae</taxon>
        <taxon>Streptophyta</taxon>
        <taxon>Embryophyta</taxon>
        <taxon>Tracheophyta</taxon>
        <taxon>Spermatophyta</taxon>
        <taxon>Magnoliopsida</taxon>
        <taxon>eudicotyledons</taxon>
        <taxon>Gunneridae</taxon>
        <taxon>Pentapetalae</taxon>
        <taxon>asterids</taxon>
        <taxon>lamiids</taxon>
        <taxon>Gentianales</taxon>
        <taxon>Rubiaceae</taxon>
        <taxon>Ixoroideae</taxon>
        <taxon>Gardenieae complex</taxon>
        <taxon>Bertiereae - Coffeeae clade</taxon>
        <taxon>Coffeeae</taxon>
        <taxon>Coffea</taxon>
    </lineage>
</organism>
<reference evidence="3" key="1">
    <citation type="journal article" date="2025" name="Foods">
        <title>Unveiling the Microbial Signatures of Arabica Coffee Cherries: Insights into Ripeness Specific Diversity, Functional Traits, and Implications for Quality and Safety.</title>
        <authorList>
            <consortium name="RefSeq"/>
            <person name="Tenea G.N."/>
            <person name="Cifuentes V."/>
            <person name="Reyes P."/>
            <person name="Cevallos-Vallejos M."/>
        </authorList>
    </citation>
    <scope>NUCLEOTIDE SEQUENCE [LARGE SCALE GENOMIC DNA]</scope>
</reference>
<dbReference type="AlphaFoldDB" id="A0A6P6XGS2"/>
<evidence type="ECO:0000313" key="4">
    <source>
        <dbReference type="RefSeq" id="XP_027126968.1"/>
    </source>
</evidence>
<dbReference type="PROSITE" id="PS51354">
    <property type="entry name" value="GLUTAREDOXIN_2"/>
    <property type="match status" value="1"/>
</dbReference>
<name>A0A6P6XGS2_COFAR</name>
<dbReference type="GeneID" id="113743212"/>
<feature type="domain" description="Glutaredoxin" evidence="2">
    <location>
        <begin position="131"/>
        <end position="197"/>
    </location>
</feature>
<dbReference type="Gene3D" id="3.40.30.10">
    <property type="entry name" value="Glutaredoxin"/>
    <property type="match status" value="1"/>
</dbReference>
<evidence type="ECO:0000256" key="1">
    <source>
        <dbReference type="SAM" id="MobiDB-lite"/>
    </source>
</evidence>
<accession>A0A6P6XGS2</accession>
<dbReference type="InterPro" id="IPR002109">
    <property type="entry name" value="Glutaredoxin"/>
</dbReference>
<gene>
    <name evidence="4" type="primary">LOC113743212</name>
</gene>
<dbReference type="Pfam" id="PF23733">
    <property type="entry name" value="GRXCR1-2_C"/>
    <property type="match status" value="1"/>
</dbReference>
<evidence type="ECO:0000259" key="2">
    <source>
        <dbReference type="Pfam" id="PF00462"/>
    </source>
</evidence>
<dbReference type="Proteomes" id="UP001652660">
    <property type="component" value="Chromosome 5e"/>
</dbReference>
<evidence type="ECO:0000313" key="3">
    <source>
        <dbReference type="Proteomes" id="UP001652660"/>
    </source>
</evidence>
<feature type="region of interest" description="Disordered" evidence="1">
    <location>
        <begin position="82"/>
        <end position="120"/>
    </location>
</feature>
<protein>
    <submittedName>
        <fullName evidence="4">Uncharacterized protein At5g39865-like</fullName>
    </submittedName>
</protein>
<sequence length="279" mass="30943">MAFLNNDDQKYDFSENPKATSRFNRSLTLHNPNPAYEFTKTPLLPLERTGSVKKLYSSPFGSMASAGNSLRGKVQKLRSLFEKPPSQSSPSLSPQPSSLSSSSLSSSSRPAKSLSLDPPHFRLPGTEDRVVIYFTSLRGIRRTYADCCAVRMIFKGFRINLDERDISMDNAYRKELQSVLGEKTVSLPQVFVKGKYIGGADVVRQLNEAGELAKMLKGLPIRAVKPGLGYICEGCGDARFVPCSNCSGSRKIFDEDDEQLKRCPECNENGLIRCPECCY</sequence>
<dbReference type="Pfam" id="PF00462">
    <property type="entry name" value="Glutaredoxin"/>
    <property type="match status" value="1"/>
</dbReference>
<dbReference type="PANTHER" id="PTHR45669:SF17">
    <property type="entry name" value="GLUTAREDOXIN DOMAIN-CONTAINING PROTEIN"/>
    <property type="match status" value="1"/>
</dbReference>
<dbReference type="RefSeq" id="XP_027126968.1">
    <property type="nucleotide sequence ID" value="XM_027271167.2"/>
</dbReference>
<dbReference type="InterPro" id="IPR036249">
    <property type="entry name" value="Thioredoxin-like_sf"/>
</dbReference>
<dbReference type="OrthoDB" id="423313at2759"/>
<feature type="compositionally biased region" description="Polar residues" evidence="1">
    <location>
        <begin position="17"/>
        <end position="31"/>
    </location>
</feature>
<feature type="compositionally biased region" description="Low complexity" evidence="1">
    <location>
        <begin position="84"/>
        <end position="116"/>
    </location>
</feature>